<reference evidence="1 2" key="1">
    <citation type="submission" date="2018-08" db="EMBL/GenBank/DDBJ databases">
        <title>Vibrio isolated from the Eastern China Marginal Seas.</title>
        <authorList>
            <person name="Li Y."/>
        </authorList>
    </citation>
    <scope>NUCLEOTIDE SEQUENCE [LARGE SCALE GENOMIC DNA]</scope>
    <source>
        <strain evidence="1 2">BEI233</strain>
    </source>
</reference>
<keyword evidence="2" id="KW-1185">Reference proteome</keyword>
<name>A0A3A6QLC1_9VIBR</name>
<dbReference type="InterPro" id="IPR037012">
    <property type="entry name" value="NanQ/TabA/YiaL_sf"/>
</dbReference>
<dbReference type="EMBL" id="QVMU01000003">
    <property type="protein sequence ID" value="RJX73660.1"/>
    <property type="molecule type" value="Genomic_DNA"/>
</dbReference>
<accession>A0A3A6QLC1</accession>
<dbReference type="Pfam" id="PF04074">
    <property type="entry name" value="DUF386"/>
    <property type="match status" value="1"/>
</dbReference>
<sequence>MFKGTLSELHLCQHLPSKLLKIIEQVKQHLSSSTENGRYPLVGDDVFFFVVDDNTQLLNERKSEIHRKYIDVQILLSGEETFGYSEHPFQSIAEDMLENRDLAFSEDIIDEQFVNLNVNDFVIFKVEQPHRPLVATNEPMPVRKAIIKISNQWLEA</sequence>
<evidence type="ECO:0000313" key="2">
    <source>
        <dbReference type="Proteomes" id="UP000273252"/>
    </source>
</evidence>
<dbReference type="GO" id="GO:0044010">
    <property type="term" value="P:single-species biofilm formation"/>
    <property type="evidence" value="ECO:0007669"/>
    <property type="project" value="TreeGrafter"/>
</dbReference>
<dbReference type="GO" id="GO:0005829">
    <property type="term" value="C:cytosol"/>
    <property type="evidence" value="ECO:0007669"/>
    <property type="project" value="TreeGrafter"/>
</dbReference>
<dbReference type="InterPro" id="IPR004375">
    <property type="entry name" value="NanQ/TabA/YiaL"/>
</dbReference>
<protein>
    <submittedName>
        <fullName evidence="1">DUF386 domain-containing protein</fullName>
    </submittedName>
</protein>
<comment type="caution">
    <text evidence="1">The sequence shown here is derived from an EMBL/GenBank/DDBJ whole genome shotgun (WGS) entry which is preliminary data.</text>
</comment>
<dbReference type="PANTHER" id="PTHR34986:SF4">
    <property type="entry name" value="EVOLVED BETA-GALACTOSIDASE SUBUNIT BETA-RELATED"/>
    <property type="match status" value="1"/>
</dbReference>
<dbReference type="OrthoDB" id="6196468at2"/>
<dbReference type="Proteomes" id="UP000273252">
    <property type="component" value="Unassembled WGS sequence"/>
</dbReference>
<evidence type="ECO:0000313" key="1">
    <source>
        <dbReference type="EMBL" id="RJX73660.1"/>
    </source>
</evidence>
<gene>
    <name evidence="1" type="ORF">DZ860_05370</name>
</gene>
<dbReference type="NCBIfam" id="TIGR00022">
    <property type="entry name" value="YhcH/YjgK/YiaL family protein"/>
    <property type="match status" value="1"/>
</dbReference>
<dbReference type="SUPFAM" id="SSF51197">
    <property type="entry name" value="Clavaminate synthase-like"/>
    <property type="match status" value="1"/>
</dbReference>
<organism evidence="1 2">
    <name type="scientific">Vibrio sinensis</name>
    <dbReference type="NCBI Taxonomy" id="2302434"/>
    <lineage>
        <taxon>Bacteria</taxon>
        <taxon>Pseudomonadati</taxon>
        <taxon>Pseudomonadota</taxon>
        <taxon>Gammaproteobacteria</taxon>
        <taxon>Vibrionales</taxon>
        <taxon>Vibrionaceae</taxon>
        <taxon>Vibrio</taxon>
    </lineage>
</organism>
<dbReference type="RefSeq" id="WP_120029901.1">
    <property type="nucleotide sequence ID" value="NZ_QVMU01000003.1"/>
</dbReference>
<proteinExistence type="predicted"/>
<dbReference type="PANTHER" id="PTHR34986">
    <property type="entry name" value="EVOLVED BETA-GALACTOSIDASE SUBUNIT BETA"/>
    <property type="match status" value="1"/>
</dbReference>
<dbReference type="AlphaFoldDB" id="A0A3A6QLC1"/>
<dbReference type="Gene3D" id="2.60.120.370">
    <property type="entry name" value="YhcH/YjgK/YiaL"/>
    <property type="match status" value="1"/>
</dbReference>